<gene>
    <name evidence="1" type="ORF">FRX48_07554</name>
</gene>
<name>A0A5M8PIN6_9LECA</name>
<dbReference type="EMBL" id="VXIT01000013">
    <property type="protein sequence ID" value="KAA6408472.1"/>
    <property type="molecule type" value="Genomic_DNA"/>
</dbReference>
<reference evidence="1 2" key="1">
    <citation type="submission" date="2019-09" db="EMBL/GenBank/DDBJ databases">
        <title>The hologenome of the rock-dwelling lichen Lasallia pustulata.</title>
        <authorList>
            <person name="Greshake Tzovaras B."/>
            <person name="Segers F."/>
            <person name="Bicker A."/>
            <person name="Dal Grande F."/>
            <person name="Otte J."/>
            <person name="Hankeln T."/>
            <person name="Schmitt I."/>
            <person name="Ebersberger I."/>
        </authorList>
    </citation>
    <scope>NUCLEOTIDE SEQUENCE [LARGE SCALE GENOMIC DNA]</scope>
    <source>
        <strain evidence="1">A1-1</strain>
    </source>
</reference>
<dbReference type="PANTHER" id="PTHR41390:SF1">
    <property type="entry name" value="NADH-UBIQUINONE OXIDOREDUCTASE 213 KDA SUBUNIT"/>
    <property type="match status" value="1"/>
</dbReference>
<evidence type="ECO:0000313" key="2">
    <source>
        <dbReference type="Proteomes" id="UP000324767"/>
    </source>
</evidence>
<dbReference type="OrthoDB" id="5565730at2759"/>
<organism evidence="1 2">
    <name type="scientific">Lasallia pustulata</name>
    <dbReference type="NCBI Taxonomy" id="136370"/>
    <lineage>
        <taxon>Eukaryota</taxon>
        <taxon>Fungi</taxon>
        <taxon>Dikarya</taxon>
        <taxon>Ascomycota</taxon>
        <taxon>Pezizomycotina</taxon>
        <taxon>Lecanoromycetes</taxon>
        <taxon>OSLEUM clade</taxon>
        <taxon>Umbilicariomycetidae</taxon>
        <taxon>Umbilicariales</taxon>
        <taxon>Umbilicariaceae</taxon>
        <taxon>Lasallia</taxon>
    </lineage>
</organism>
<dbReference type="Proteomes" id="UP000324767">
    <property type="component" value="Unassembled WGS sequence"/>
</dbReference>
<dbReference type="AlphaFoldDB" id="A0A5M8PIN6"/>
<proteinExistence type="predicted"/>
<dbReference type="PANTHER" id="PTHR41390">
    <property type="entry name" value="CHROMOSOME 7, WHOLE GENOME SHOTGUN SEQUENCE"/>
    <property type="match status" value="1"/>
</dbReference>
<protein>
    <submittedName>
        <fullName evidence="1">Uncharacterized protein</fullName>
    </submittedName>
</protein>
<accession>A0A5M8PIN6</accession>
<sequence>MEQTDGSRRPSSEGVLWPAVQVGTLSGASGLLVGGVSGLIRSSTPALFALASGIQWFALGSTFWATRGVILQAWEVQQASRRDHVYASGIAGGFAGGSVGALTRGRANVLPGAIMFSIFGLLGQTIYNSMDALHTQELQLAAIEGQKADSTFWRRVANSKWSPMKVLSDKEYDNMLRERLLRVNAEISLIDENIERLRAEHVKGSAEEAPQKRL</sequence>
<comment type="caution">
    <text evidence="1">The sequence shown here is derived from an EMBL/GenBank/DDBJ whole genome shotgun (WGS) entry which is preliminary data.</text>
</comment>
<evidence type="ECO:0000313" key="1">
    <source>
        <dbReference type="EMBL" id="KAA6408472.1"/>
    </source>
</evidence>